<protein>
    <recommendedName>
        <fullName evidence="1">FAD-binding FR-type domain-containing protein</fullName>
    </recommendedName>
</protein>
<dbReference type="Proteomes" id="UP001358417">
    <property type="component" value="Unassembled WGS sequence"/>
</dbReference>
<dbReference type="PANTHER" id="PTHR42815">
    <property type="entry name" value="FAD-BINDING, PUTATIVE (AFU_ORTHOLOGUE AFUA_6G07600)-RELATED"/>
    <property type="match status" value="1"/>
</dbReference>
<dbReference type="Gene3D" id="2.30.110.10">
    <property type="entry name" value="Electron Transport, Fmn-binding Protein, Chain A"/>
    <property type="match status" value="1"/>
</dbReference>
<dbReference type="InterPro" id="IPR017938">
    <property type="entry name" value="Riboflavin_synthase-like_b-brl"/>
</dbReference>
<name>A0AAV9N678_9EURO</name>
<dbReference type="SUPFAM" id="SSF63380">
    <property type="entry name" value="Riboflavin synthase domain-like"/>
    <property type="match status" value="1"/>
</dbReference>
<sequence length="651" mass="71776">MRAQTISKSLSVSNDLFGIRPELTLGTASMSFFQASDWHEGEKAIHKRAHLDFREDNPTSPFLTPMAAYQISRYPLMAIGTLDEHDRPWCTIWGSGEPPLSQPVAQSVIAIKSEVDASFDPVVQAIWKGQDNGDIIREEGDGRIVSGLSIHLEERGRVKLAGRLIAGALDASQGGSKQPNEGKSGSIQLVAKIEQSLGNCPKYLNKKIITSSTPKPILLSESPHLSQEALNLIEKADMFFVASAHEHEDMDANHRGGPQGFIRIEQPEDPEEGSILVWPEYSGNNLYQTLGNLEATPKAGLVIPDFETGDVLYLTGNTRILVGAEASRMIAKTKLAVRLNITAARLVQNGLPFRGTPVDDATSGRSPYNPRVRHLATEQTDPHDKSAPGEDAPVTAQLIKKTKLTPTITRYRYALADPSVLGPWKPGQYVTMDFSKELDMGYSHMRDDDPTSLNDDYLRTFTVSSVPGSLGVHGEEFEITLRKVGGVTKWLEWQHQGMLEVGIRGFGGEFAFDQTEHKTIGFIAAGIGITPLLGQMGSLDAPKIKVLWSLGIKDVGLAVDIFTQYPVLKDSVTIFLTGDESLLEQRPNEKLKLKELKALGSQIERRRLQKDDLSKVDALVDKWYLCTAPALRKIVQDWLPGKAIVYENFNY</sequence>
<proteinExistence type="predicted"/>
<gene>
    <name evidence="2" type="ORF">LTR84_003704</name>
</gene>
<comment type="caution">
    <text evidence="2">The sequence shown here is derived from an EMBL/GenBank/DDBJ whole genome shotgun (WGS) entry which is preliminary data.</text>
</comment>
<accession>A0AAV9N678</accession>
<organism evidence="2 3">
    <name type="scientific">Exophiala bonariae</name>
    <dbReference type="NCBI Taxonomy" id="1690606"/>
    <lineage>
        <taxon>Eukaryota</taxon>
        <taxon>Fungi</taxon>
        <taxon>Dikarya</taxon>
        <taxon>Ascomycota</taxon>
        <taxon>Pezizomycotina</taxon>
        <taxon>Eurotiomycetes</taxon>
        <taxon>Chaetothyriomycetidae</taxon>
        <taxon>Chaetothyriales</taxon>
        <taxon>Herpotrichiellaceae</taxon>
        <taxon>Exophiala</taxon>
    </lineage>
</organism>
<dbReference type="GeneID" id="89971887"/>
<dbReference type="RefSeq" id="XP_064705009.1">
    <property type="nucleotide sequence ID" value="XM_064847288.1"/>
</dbReference>
<dbReference type="InterPro" id="IPR012349">
    <property type="entry name" value="Split_barrel_FMN-bd"/>
</dbReference>
<evidence type="ECO:0000313" key="2">
    <source>
        <dbReference type="EMBL" id="KAK5050423.1"/>
    </source>
</evidence>
<dbReference type="PANTHER" id="PTHR42815:SF2">
    <property type="entry name" value="FAD-BINDING, PUTATIVE (AFU_ORTHOLOGUE AFUA_6G07600)-RELATED"/>
    <property type="match status" value="1"/>
</dbReference>
<dbReference type="AlphaFoldDB" id="A0AAV9N678"/>
<dbReference type="SUPFAM" id="SSF52343">
    <property type="entry name" value="Ferredoxin reductase-like, C-terminal NADP-linked domain"/>
    <property type="match status" value="1"/>
</dbReference>
<dbReference type="InterPro" id="IPR017927">
    <property type="entry name" value="FAD-bd_FR_type"/>
</dbReference>
<reference evidence="2 3" key="1">
    <citation type="submission" date="2023-08" db="EMBL/GenBank/DDBJ databases">
        <title>Black Yeasts Isolated from many extreme environments.</title>
        <authorList>
            <person name="Coleine C."/>
            <person name="Stajich J.E."/>
            <person name="Selbmann L."/>
        </authorList>
    </citation>
    <scope>NUCLEOTIDE SEQUENCE [LARGE SCALE GENOMIC DNA]</scope>
    <source>
        <strain evidence="2 3">CCFEE 5792</strain>
    </source>
</reference>
<feature type="domain" description="FAD-binding FR-type" evidence="1">
    <location>
        <begin position="391"/>
        <end position="513"/>
    </location>
</feature>
<dbReference type="InterPro" id="IPR039261">
    <property type="entry name" value="FNR_nucleotide-bd"/>
</dbReference>
<dbReference type="GO" id="GO:0016491">
    <property type="term" value="F:oxidoreductase activity"/>
    <property type="evidence" value="ECO:0007669"/>
    <property type="project" value="InterPro"/>
</dbReference>
<evidence type="ECO:0000259" key="1">
    <source>
        <dbReference type="PROSITE" id="PS51384"/>
    </source>
</evidence>
<keyword evidence="3" id="KW-1185">Reference proteome</keyword>
<dbReference type="EMBL" id="JAVRRD010000017">
    <property type="protein sequence ID" value="KAK5050423.1"/>
    <property type="molecule type" value="Genomic_DNA"/>
</dbReference>
<dbReference type="Gene3D" id="2.40.30.10">
    <property type="entry name" value="Translation factors"/>
    <property type="match status" value="1"/>
</dbReference>
<dbReference type="PROSITE" id="PS51384">
    <property type="entry name" value="FAD_FR"/>
    <property type="match status" value="1"/>
</dbReference>
<evidence type="ECO:0000313" key="3">
    <source>
        <dbReference type="Proteomes" id="UP001358417"/>
    </source>
</evidence>